<dbReference type="GO" id="GO:0006508">
    <property type="term" value="P:proteolysis"/>
    <property type="evidence" value="ECO:0007669"/>
    <property type="project" value="InterPro"/>
</dbReference>
<feature type="transmembrane region" description="Helical" evidence="7">
    <location>
        <begin position="146"/>
        <end position="167"/>
    </location>
</feature>
<dbReference type="GO" id="GO:0016020">
    <property type="term" value="C:membrane"/>
    <property type="evidence" value="ECO:0007669"/>
    <property type="project" value="UniProtKB-SubCell"/>
</dbReference>
<accession>A0A160F779</accession>
<dbReference type="RefSeq" id="WP_066327528.1">
    <property type="nucleotide sequence ID" value="NZ_CP015439.1"/>
</dbReference>
<feature type="transmembrane region" description="Helical" evidence="7">
    <location>
        <begin position="343"/>
        <end position="366"/>
    </location>
</feature>
<evidence type="ECO:0000256" key="6">
    <source>
        <dbReference type="ARBA" id="ARBA00023136"/>
    </source>
</evidence>
<dbReference type="Pfam" id="PF02163">
    <property type="entry name" value="Peptidase_M50"/>
    <property type="match status" value="1"/>
</dbReference>
<reference evidence="9 10" key="1">
    <citation type="journal article" date="2006" name="Syst. Appl. Microbiol.">
        <title>Anoxybacillus amylolyticus sp. nov., a thermophilic amylase producing bacterium isolated from Mount Rittmann (Antarctica).</title>
        <authorList>
            <person name="Poli A."/>
            <person name="Esposito E."/>
            <person name="Lama L."/>
            <person name="Orlando P."/>
            <person name="Nicolaus G."/>
            <person name="de Appolonia F."/>
            <person name="Gambacorta A."/>
            <person name="Nicolaus B."/>
        </authorList>
    </citation>
    <scope>NUCLEOTIDE SEQUENCE [LARGE SCALE GENOMIC DNA]</scope>
    <source>
        <strain evidence="9 10">DSM 15939</strain>
        <plasmid evidence="10">Plasmid pdsm15939_1</plasmid>
    </source>
</reference>
<feature type="domain" description="Peptidase M50" evidence="8">
    <location>
        <begin position="192"/>
        <end position="361"/>
    </location>
</feature>
<comment type="cofactor">
    <cofactor evidence="1">
        <name>Zn(2+)</name>
        <dbReference type="ChEBI" id="CHEBI:29105"/>
    </cofactor>
</comment>
<feature type="transmembrane region" description="Helical" evidence="7">
    <location>
        <begin position="174"/>
        <end position="195"/>
    </location>
</feature>
<keyword evidence="6 7" id="KW-0472">Membrane</keyword>
<name>A0A160F779_9BACL</name>
<dbReference type="InterPro" id="IPR008792">
    <property type="entry name" value="PQQD"/>
</dbReference>
<protein>
    <submittedName>
        <fullName evidence="9">Coenzyme PQQ synthesis D family protein</fullName>
    </submittedName>
</protein>
<sequence length="371" mass="42869">MDVSPKIKELNSNFSLSNQLFLSKNVRMFEVDNETLLFHEQTSKYYKIGKVAKELISQLQMQQFTGDQLIMEISNRFDVEMDEIADSVNIFIKQMIKEGIIYTSEKSFDISKSVQSRRSSKVLIKLIKVNNFDQYLFKLSLIIPTMGVKATIVFVILMCLISIVSIITVLRSSYVAPISGIELLYLIPWINLHLIGHEFSHALVAKKLGGNVREIGFGLLYFVIPVAYVDLTDTYQLKSKKRAFIAITGPIYDLTMGFISSLFVLYSNGFANTIAVHLLFIQFMIFCFNCNLLLPSDLYKALANWFKVTNLRNHSFEYLKFTMMNKEKPAYLKGISGIKENFYLLYAILSLFYITSLIFIFIFYYFKIFFD</sequence>
<organism evidence="9 10">
    <name type="scientific">Anoxybacteroides amylolyticum</name>
    <dbReference type="NCBI Taxonomy" id="294699"/>
    <lineage>
        <taxon>Bacteria</taxon>
        <taxon>Bacillati</taxon>
        <taxon>Bacillota</taxon>
        <taxon>Bacilli</taxon>
        <taxon>Bacillales</taxon>
        <taxon>Anoxybacillaceae</taxon>
        <taxon>Anoxybacteroides</taxon>
    </lineage>
</organism>
<feature type="transmembrane region" description="Helical" evidence="7">
    <location>
        <begin position="215"/>
        <end position="231"/>
    </location>
</feature>
<dbReference type="AlphaFoldDB" id="A0A160F779"/>
<dbReference type="InterPro" id="IPR008915">
    <property type="entry name" value="Peptidase_M50"/>
</dbReference>
<keyword evidence="4 7" id="KW-0812">Transmembrane</keyword>
<evidence type="ECO:0000256" key="7">
    <source>
        <dbReference type="SAM" id="Phobius"/>
    </source>
</evidence>
<proteinExistence type="inferred from homology"/>
<dbReference type="Pfam" id="PF05402">
    <property type="entry name" value="PqqD"/>
    <property type="match status" value="1"/>
</dbReference>
<comment type="subcellular location">
    <subcellularLocation>
        <location evidence="2">Membrane</location>
        <topology evidence="2">Multi-pass membrane protein</topology>
    </subcellularLocation>
</comment>
<keyword evidence="9" id="KW-0614">Plasmid</keyword>
<feature type="transmembrane region" description="Helical" evidence="7">
    <location>
        <begin position="274"/>
        <end position="294"/>
    </location>
</feature>
<dbReference type="Proteomes" id="UP000076865">
    <property type="component" value="Plasmid pDSM15939_1"/>
</dbReference>
<dbReference type="OrthoDB" id="2680017at2"/>
<gene>
    <name evidence="9" type="ORF">GFC30_2989</name>
</gene>
<dbReference type="PATRIC" id="fig|294699.3.peg.3083"/>
<feature type="transmembrane region" description="Helical" evidence="7">
    <location>
        <begin position="243"/>
        <end position="268"/>
    </location>
</feature>
<geneLocation type="plasmid" evidence="10">
    <name>pdsm15939_1</name>
</geneLocation>
<dbReference type="KEGG" id="aamy:GFC30_2989"/>
<evidence type="ECO:0000256" key="2">
    <source>
        <dbReference type="ARBA" id="ARBA00004141"/>
    </source>
</evidence>
<keyword evidence="10" id="KW-1185">Reference proteome</keyword>
<evidence type="ECO:0000259" key="8">
    <source>
        <dbReference type="Pfam" id="PF02163"/>
    </source>
</evidence>
<evidence type="ECO:0000313" key="10">
    <source>
        <dbReference type="Proteomes" id="UP000076865"/>
    </source>
</evidence>
<evidence type="ECO:0000256" key="5">
    <source>
        <dbReference type="ARBA" id="ARBA00022989"/>
    </source>
</evidence>
<evidence type="ECO:0000256" key="1">
    <source>
        <dbReference type="ARBA" id="ARBA00001947"/>
    </source>
</evidence>
<evidence type="ECO:0000256" key="3">
    <source>
        <dbReference type="ARBA" id="ARBA00007931"/>
    </source>
</evidence>
<evidence type="ECO:0000313" key="9">
    <source>
        <dbReference type="EMBL" id="ANB62112.1"/>
    </source>
</evidence>
<keyword evidence="5 7" id="KW-1133">Transmembrane helix</keyword>
<evidence type="ECO:0000256" key="4">
    <source>
        <dbReference type="ARBA" id="ARBA00022692"/>
    </source>
</evidence>
<comment type="similarity">
    <text evidence="3">Belongs to the peptidase M50B family.</text>
</comment>
<dbReference type="EMBL" id="CP015439">
    <property type="protein sequence ID" value="ANB62112.1"/>
    <property type="molecule type" value="Genomic_DNA"/>
</dbReference>